<dbReference type="Proteomes" id="UP000017837">
    <property type="component" value="Unassembled WGS sequence"/>
</dbReference>
<evidence type="ECO:0000256" key="2">
    <source>
        <dbReference type="ARBA" id="ARBA00022649"/>
    </source>
</evidence>
<dbReference type="STRING" id="1121022.GCA_000376105_00137"/>
<evidence type="ECO:0000256" key="1">
    <source>
        <dbReference type="ARBA" id="ARBA00022553"/>
    </source>
</evidence>
<dbReference type="GO" id="GO:0004540">
    <property type="term" value="F:RNA nuclease activity"/>
    <property type="evidence" value="ECO:0007669"/>
    <property type="project" value="InterPro"/>
</dbReference>
<dbReference type="AlphaFoldDB" id="V4PZS0"/>
<gene>
    <name evidence="6" type="ORF">ABENE_04155</name>
</gene>
<evidence type="ECO:0000256" key="3">
    <source>
        <dbReference type="ARBA" id="ARBA00022722"/>
    </source>
</evidence>
<proteinExistence type="predicted"/>
<keyword evidence="4" id="KW-0547">Nucleotide-binding</keyword>
<dbReference type="InterPro" id="IPR051813">
    <property type="entry name" value="HepT_RNase_toxin"/>
</dbReference>
<keyword evidence="3" id="KW-0540">Nuclease</keyword>
<dbReference type="InterPro" id="IPR008201">
    <property type="entry name" value="HepT-like"/>
</dbReference>
<protein>
    <recommendedName>
        <fullName evidence="8">DUF86 domain-containing protein</fullName>
    </recommendedName>
</protein>
<reference evidence="6 7" key="1">
    <citation type="journal article" date="2014" name="Nature">
        <title>Sequential evolution of bacterial morphology by co-option of a developmental regulator.</title>
        <authorList>
            <person name="Jiang C."/>
            <person name="Brown P.J."/>
            <person name="Ducret A."/>
            <person name="Brun Y.V."/>
        </authorList>
    </citation>
    <scope>NUCLEOTIDE SEQUENCE [LARGE SCALE GENOMIC DNA]</scope>
    <source>
        <strain evidence="6 7">DSM 16100</strain>
    </source>
</reference>
<dbReference type="RefSeq" id="WP_023447267.1">
    <property type="nucleotide sequence ID" value="NZ_AQWM01000001.1"/>
</dbReference>
<evidence type="ECO:0000256" key="4">
    <source>
        <dbReference type="ARBA" id="ARBA00022741"/>
    </source>
</evidence>
<dbReference type="PATRIC" id="fig|1121022.4.peg.823"/>
<dbReference type="GO" id="GO:0016787">
    <property type="term" value="F:hydrolase activity"/>
    <property type="evidence" value="ECO:0007669"/>
    <property type="project" value="UniProtKB-KW"/>
</dbReference>
<keyword evidence="1" id="KW-0597">Phosphoprotein</keyword>
<evidence type="ECO:0000313" key="6">
    <source>
        <dbReference type="EMBL" id="ESQ93886.1"/>
    </source>
</evidence>
<dbReference type="GO" id="GO:0110001">
    <property type="term" value="C:toxin-antitoxin complex"/>
    <property type="evidence" value="ECO:0007669"/>
    <property type="project" value="InterPro"/>
</dbReference>
<keyword evidence="2" id="KW-1277">Toxin-antitoxin system</keyword>
<accession>V4PZS0</accession>
<dbReference type="GO" id="GO:0000166">
    <property type="term" value="F:nucleotide binding"/>
    <property type="evidence" value="ECO:0007669"/>
    <property type="project" value="UniProtKB-KW"/>
</dbReference>
<evidence type="ECO:0008006" key="8">
    <source>
        <dbReference type="Google" id="ProtNLM"/>
    </source>
</evidence>
<dbReference type="EMBL" id="AWGB01000006">
    <property type="protein sequence ID" value="ESQ93886.1"/>
    <property type="molecule type" value="Genomic_DNA"/>
</dbReference>
<name>V4PZS0_9CAUL</name>
<comment type="caution">
    <text evidence="6">The sequence shown here is derived from an EMBL/GenBank/DDBJ whole genome shotgun (WGS) entry which is preliminary data.</text>
</comment>
<dbReference type="PANTHER" id="PTHR34139">
    <property type="entry name" value="UPF0331 PROTEIN MJ0127"/>
    <property type="match status" value="1"/>
</dbReference>
<dbReference type="Pfam" id="PF01934">
    <property type="entry name" value="HepT-like"/>
    <property type="match status" value="1"/>
</dbReference>
<dbReference type="PANTHER" id="PTHR34139:SF1">
    <property type="entry name" value="RNASE MJ1380-RELATED"/>
    <property type="match status" value="1"/>
</dbReference>
<sequence length="104" mass="12217">MMAEKLQDYLRHMQEGVKQASDYISGMDKAGFVADKRTQQAVIMNLVIIGEAATRAMKEFPEFTEEHPDIPWRNMRGMRNRIAHGYFDIDLEQVWERRLQPCQT</sequence>
<dbReference type="eggNOG" id="COG2361">
    <property type="taxonomic scope" value="Bacteria"/>
</dbReference>
<evidence type="ECO:0000313" key="7">
    <source>
        <dbReference type="Proteomes" id="UP000017837"/>
    </source>
</evidence>
<evidence type="ECO:0000256" key="5">
    <source>
        <dbReference type="ARBA" id="ARBA00022801"/>
    </source>
</evidence>
<keyword evidence="5" id="KW-0378">Hydrolase</keyword>
<organism evidence="6 7">
    <name type="scientific">Asticcacaulis benevestitus DSM 16100 = ATCC BAA-896</name>
    <dbReference type="NCBI Taxonomy" id="1121022"/>
    <lineage>
        <taxon>Bacteria</taxon>
        <taxon>Pseudomonadati</taxon>
        <taxon>Pseudomonadota</taxon>
        <taxon>Alphaproteobacteria</taxon>
        <taxon>Caulobacterales</taxon>
        <taxon>Caulobacteraceae</taxon>
        <taxon>Asticcacaulis</taxon>
    </lineage>
</organism>
<keyword evidence="7" id="KW-1185">Reference proteome</keyword>